<name>A0A9D4JPK8_DREPO</name>
<keyword evidence="2" id="KW-1185">Reference proteome</keyword>
<organism evidence="1 2">
    <name type="scientific">Dreissena polymorpha</name>
    <name type="common">Zebra mussel</name>
    <name type="synonym">Mytilus polymorpha</name>
    <dbReference type="NCBI Taxonomy" id="45954"/>
    <lineage>
        <taxon>Eukaryota</taxon>
        <taxon>Metazoa</taxon>
        <taxon>Spiralia</taxon>
        <taxon>Lophotrochozoa</taxon>
        <taxon>Mollusca</taxon>
        <taxon>Bivalvia</taxon>
        <taxon>Autobranchia</taxon>
        <taxon>Heteroconchia</taxon>
        <taxon>Euheterodonta</taxon>
        <taxon>Imparidentia</taxon>
        <taxon>Neoheterodontei</taxon>
        <taxon>Myida</taxon>
        <taxon>Dreissenoidea</taxon>
        <taxon>Dreissenidae</taxon>
        <taxon>Dreissena</taxon>
    </lineage>
</organism>
<evidence type="ECO:0000313" key="2">
    <source>
        <dbReference type="Proteomes" id="UP000828390"/>
    </source>
</evidence>
<proteinExistence type="predicted"/>
<evidence type="ECO:0000313" key="1">
    <source>
        <dbReference type="EMBL" id="KAH3815212.1"/>
    </source>
</evidence>
<dbReference type="Proteomes" id="UP000828390">
    <property type="component" value="Unassembled WGS sequence"/>
</dbReference>
<reference evidence="1" key="2">
    <citation type="submission" date="2020-11" db="EMBL/GenBank/DDBJ databases">
        <authorList>
            <person name="McCartney M.A."/>
            <person name="Auch B."/>
            <person name="Kono T."/>
            <person name="Mallez S."/>
            <person name="Becker A."/>
            <person name="Gohl D.M."/>
            <person name="Silverstein K.A.T."/>
            <person name="Koren S."/>
            <person name="Bechman K.B."/>
            <person name="Herman A."/>
            <person name="Abrahante J.E."/>
            <person name="Garbe J."/>
        </authorList>
    </citation>
    <scope>NUCLEOTIDE SEQUENCE</scope>
    <source>
        <strain evidence="1">Duluth1</strain>
        <tissue evidence="1">Whole animal</tissue>
    </source>
</reference>
<protein>
    <submittedName>
        <fullName evidence="1">Uncharacterized protein</fullName>
    </submittedName>
</protein>
<comment type="caution">
    <text evidence="1">The sequence shown here is derived from an EMBL/GenBank/DDBJ whole genome shotgun (WGS) entry which is preliminary data.</text>
</comment>
<dbReference type="AlphaFoldDB" id="A0A9D4JPK8"/>
<sequence length="51" mass="5871">MRNVCGPEVAVTCRLRTRHVALMAVKYLLSMTWVLPMKRCHKRPQCSSAQL</sequence>
<accession>A0A9D4JPK8</accession>
<dbReference type="EMBL" id="JAIWYP010000006">
    <property type="protein sequence ID" value="KAH3815212.1"/>
    <property type="molecule type" value="Genomic_DNA"/>
</dbReference>
<gene>
    <name evidence="1" type="ORF">DPMN_143735</name>
</gene>
<reference evidence="1" key="1">
    <citation type="journal article" date="2019" name="bioRxiv">
        <title>The Genome of the Zebra Mussel, Dreissena polymorpha: A Resource for Invasive Species Research.</title>
        <authorList>
            <person name="McCartney M.A."/>
            <person name="Auch B."/>
            <person name="Kono T."/>
            <person name="Mallez S."/>
            <person name="Zhang Y."/>
            <person name="Obille A."/>
            <person name="Becker A."/>
            <person name="Abrahante J.E."/>
            <person name="Garbe J."/>
            <person name="Badalamenti J.P."/>
            <person name="Herman A."/>
            <person name="Mangelson H."/>
            <person name="Liachko I."/>
            <person name="Sullivan S."/>
            <person name="Sone E.D."/>
            <person name="Koren S."/>
            <person name="Silverstein K.A.T."/>
            <person name="Beckman K.B."/>
            <person name="Gohl D.M."/>
        </authorList>
    </citation>
    <scope>NUCLEOTIDE SEQUENCE</scope>
    <source>
        <strain evidence="1">Duluth1</strain>
        <tissue evidence="1">Whole animal</tissue>
    </source>
</reference>